<dbReference type="InterPro" id="IPR009061">
    <property type="entry name" value="DNA-bd_dom_put_sf"/>
</dbReference>
<dbReference type="SUPFAM" id="SSF46955">
    <property type="entry name" value="Putative DNA-binding domain"/>
    <property type="match status" value="1"/>
</dbReference>
<dbReference type="Gene3D" id="1.10.1660.10">
    <property type="match status" value="1"/>
</dbReference>
<sequence>MTRKVVVINDKRYYTVSSVCAKLGIFKNTLYNWEKKGKIPKSYREPMSGWRLYTQKDIESLKKISGRK</sequence>
<evidence type="ECO:0000259" key="1">
    <source>
        <dbReference type="PROSITE" id="PS50937"/>
    </source>
</evidence>
<protein>
    <recommendedName>
        <fullName evidence="1">HTH merR-type domain-containing protein</fullName>
    </recommendedName>
</protein>
<dbReference type="Pfam" id="PF13411">
    <property type="entry name" value="MerR_1"/>
    <property type="match status" value="1"/>
</dbReference>
<name>A0A2J0KUV5_9BACT</name>
<dbReference type="Proteomes" id="UP000230052">
    <property type="component" value="Unassembled WGS sequence"/>
</dbReference>
<dbReference type="GO" id="GO:0003677">
    <property type="term" value="F:DNA binding"/>
    <property type="evidence" value="ECO:0007669"/>
    <property type="project" value="InterPro"/>
</dbReference>
<organism evidence="2 3">
    <name type="scientific">Candidatus Aquitaenariimonas noxiae</name>
    <dbReference type="NCBI Taxonomy" id="1974741"/>
    <lineage>
        <taxon>Bacteria</taxon>
        <taxon>Pseudomonadati</taxon>
        <taxon>Candidatus Omnitrophota</taxon>
        <taxon>Candidatus Aquitaenariimonas</taxon>
    </lineage>
</organism>
<proteinExistence type="predicted"/>
<gene>
    <name evidence="2" type="ORF">COS99_00960</name>
</gene>
<evidence type="ECO:0000313" key="2">
    <source>
        <dbReference type="EMBL" id="PIU42282.1"/>
    </source>
</evidence>
<dbReference type="PROSITE" id="PS50937">
    <property type="entry name" value="HTH_MERR_2"/>
    <property type="match status" value="1"/>
</dbReference>
<accession>A0A2J0KUV5</accession>
<feature type="domain" description="HTH merR-type" evidence="1">
    <location>
        <begin position="13"/>
        <end position="68"/>
    </location>
</feature>
<evidence type="ECO:0000313" key="3">
    <source>
        <dbReference type="Proteomes" id="UP000230052"/>
    </source>
</evidence>
<comment type="caution">
    <text evidence="2">The sequence shown here is derived from an EMBL/GenBank/DDBJ whole genome shotgun (WGS) entry which is preliminary data.</text>
</comment>
<dbReference type="GO" id="GO:0006355">
    <property type="term" value="P:regulation of DNA-templated transcription"/>
    <property type="evidence" value="ECO:0007669"/>
    <property type="project" value="InterPro"/>
</dbReference>
<dbReference type="AlphaFoldDB" id="A0A2J0KUV5"/>
<reference evidence="2 3" key="1">
    <citation type="submission" date="2017-09" db="EMBL/GenBank/DDBJ databases">
        <title>Depth-based differentiation of microbial function through sediment-hosted aquifers and enrichment of novel symbionts in the deep terrestrial subsurface.</title>
        <authorList>
            <person name="Probst A.J."/>
            <person name="Ladd B."/>
            <person name="Jarett J.K."/>
            <person name="Geller-Mcgrath D.E."/>
            <person name="Sieber C.M."/>
            <person name="Emerson J.B."/>
            <person name="Anantharaman K."/>
            <person name="Thomas B.C."/>
            <person name="Malmstrom R."/>
            <person name="Stieglmeier M."/>
            <person name="Klingl A."/>
            <person name="Woyke T."/>
            <person name="Ryan C.M."/>
            <person name="Banfield J.F."/>
        </authorList>
    </citation>
    <scope>NUCLEOTIDE SEQUENCE [LARGE SCALE GENOMIC DNA]</scope>
    <source>
        <strain evidence="2">CG07_land_8_20_14_0_80_42_15</strain>
    </source>
</reference>
<dbReference type="InterPro" id="IPR000551">
    <property type="entry name" value="MerR-type_HTH_dom"/>
</dbReference>
<dbReference type="EMBL" id="PEWV01000012">
    <property type="protein sequence ID" value="PIU42282.1"/>
    <property type="molecule type" value="Genomic_DNA"/>
</dbReference>